<dbReference type="CDD" id="cd09272">
    <property type="entry name" value="RNase_HI_RT_Ty1"/>
    <property type="match status" value="1"/>
</dbReference>
<organism evidence="8">
    <name type="scientific">Tanacetum cinerariifolium</name>
    <name type="common">Dalmatian daisy</name>
    <name type="synonym">Chrysanthemum cinerariifolium</name>
    <dbReference type="NCBI Taxonomy" id="118510"/>
    <lineage>
        <taxon>Eukaryota</taxon>
        <taxon>Viridiplantae</taxon>
        <taxon>Streptophyta</taxon>
        <taxon>Embryophyta</taxon>
        <taxon>Tracheophyta</taxon>
        <taxon>Spermatophyta</taxon>
        <taxon>Magnoliopsida</taxon>
        <taxon>eudicotyledons</taxon>
        <taxon>Gunneridae</taxon>
        <taxon>Pentapetalae</taxon>
        <taxon>asterids</taxon>
        <taxon>campanulids</taxon>
        <taxon>Asterales</taxon>
        <taxon>Asteraceae</taxon>
        <taxon>Asteroideae</taxon>
        <taxon>Anthemideae</taxon>
        <taxon>Anthemidinae</taxon>
        <taxon>Tanacetum</taxon>
    </lineage>
</organism>
<dbReference type="GO" id="GO:0004190">
    <property type="term" value="F:aspartic-type endopeptidase activity"/>
    <property type="evidence" value="ECO:0007669"/>
    <property type="project" value="UniProtKB-KW"/>
</dbReference>
<dbReference type="GO" id="GO:0006508">
    <property type="term" value="P:proteolysis"/>
    <property type="evidence" value="ECO:0007669"/>
    <property type="project" value="UniProtKB-KW"/>
</dbReference>
<protein>
    <submittedName>
        <fullName evidence="8">Putative ribonuclease H-like domain-containing protein</fullName>
    </submittedName>
</protein>
<proteinExistence type="predicted"/>
<dbReference type="Pfam" id="PF22936">
    <property type="entry name" value="Pol_BBD"/>
    <property type="match status" value="1"/>
</dbReference>
<dbReference type="SUPFAM" id="SSF53098">
    <property type="entry name" value="Ribonuclease H-like"/>
    <property type="match status" value="1"/>
</dbReference>
<evidence type="ECO:0000313" key="8">
    <source>
        <dbReference type="EMBL" id="GEU78892.1"/>
    </source>
</evidence>
<name>A0A6L2N190_TANCI</name>
<dbReference type="Pfam" id="PF13976">
    <property type="entry name" value="gag_pre-integrs"/>
    <property type="match status" value="1"/>
</dbReference>
<evidence type="ECO:0000256" key="1">
    <source>
        <dbReference type="ARBA" id="ARBA00022670"/>
    </source>
</evidence>
<dbReference type="PANTHER" id="PTHR42648">
    <property type="entry name" value="TRANSPOSASE, PUTATIVE-RELATED"/>
    <property type="match status" value="1"/>
</dbReference>
<evidence type="ECO:0000256" key="3">
    <source>
        <dbReference type="ARBA" id="ARBA00022750"/>
    </source>
</evidence>
<dbReference type="GO" id="GO:0046872">
    <property type="term" value="F:metal ion binding"/>
    <property type="evidence" value="ECO:0007669"/>
    <property type="project" value="UniProtKB-KW"/>
</dbReference>
<sequence length="1473" mass="167354">MPAGFRDISTWGCWERVWEGSGEVRVYSMAVGKKDVNLKFLRSLLAEWRTHTLIWRNKTNLEDQSLDDLFNSLKIYEAEVKSSSSTIQNIAFVSSQHTDSTNESVSTVTSVSAASTKVLVFTLPNVDTLSDAVIYSFFASQSNSPELDNDDLKQIDADDLEEIYLKWQMAMLTMRARRSPKDTRNKETQRRNVPVETYTSNALVSQCDGVGRYDWSFQVKEEPTNYALMAFTSSSSSSSNNEVASCSKACTKAYDTLQSHYDKDNALVDLRKKFKKAEQERDELKLKLDKFQTFSKNLSQLLACQTSDKTRLGYDNHVFNSTVFDCDEMFSSESDVSMPTSLVYDRYKSREGYHVVPPPYTGTFMPPKPDLIFHDAPTVNETLPTTFNVEPGPTKPNKDLSQPNRPSALIIKDWVSDLKDEYEVEHPFLTEDLRKDIPKSRSHRQSWNKKTCFVCKSLTYLIKDCDYYDMKMVQKPVRNHAMRGNHHHYARMTHLNPQRHVVPIAILARSRLVPLTAARHVNTVVPPTKVHHQRPTKIGVTKAHLPSRRPINLRPSPTHSNFHRKVTTAKATQHMTGNISYLFNFKEINGGYVSFGGNPKGGKITCKGKIKTGKLDFDDVYFVKELKFNLFSVSHMYDKKNSVLFTDTKCIVLSSDFKLPNDNHVLLRVPRENNMYNVDLKNIVSSGDLTCLFAKATLDESNLWHRRLGHINLKTMNKLVKSNFVRGLPSKVFKNNHTCVACKKGKQYIASCKTKPVSSVSQPLQRLHMDLFGPTFVKNLNKKSYCLVVTDDYSRFSWVFFLATKDETSTILKTFITGIENQINLKVKIIRSDNRTEFKNQDLNQFCGMKGIKREFSVPRTPQQNGIAKRKNRTFIEAARTMLADSLLPILFRLRQTPSIGFMRPFGCPVIILNTLDLLGKFDEKADEGFLVGYFVSSKAFRVFNRRTRIVQETLHINFLENQPNVVGSGPTWLFDIDTLTESMNYQPVIVGNQPNPSADPQNTNADTTFEVKEPEFEVHVSPSSSAKTKKHYDKTKREAKGNSPVELSIGLNSTDNTNPFSTAGPSNTTVSLNFDLGGTSSYVDPSQYPNDLDMLALEDITYSDDEEDEEGIDYKEVFAPVARIEAIRLFLAYASFMGFMVYQMDVESAFLYETIKKQIYVCQPPGFEDPDYPDKVYKVVKALYGLHQAPKAWYETLANYLLENGFQRGKIDQTLFIKKQKVKQNQDGIFISQDKYVAEILRKFGLTNGKSASTSIDTEKPLLKDPDGEDVDVHTYRSMIGSLMYLTSSRPDIMFAVCICAHFHVTPKASHLHAVKRIFRYLKGKPHLGLWYLKDLPFNLVAYSDSDYAGASLDRKSTTGGCQFLCCRLISWQCKKQTVVATSSTKAEYVATASCCAQVLWIQNQLLDYGPDQKVFGKDSSNPLMADNFPKVVWYSTHHVALMKSWIVQEQTAIGKDESNPFIVDSLLKTIW</sequence>
<dbReference type="Pfam" id="PF07727">
    <property type="entry name" value="RVT_2"/>
    <property type="match status" value="1"/>
</dbReference>
<evidence type="ECO:0000256" key="4">
    <source>
        <dbReference type="ARBA" id="ARBA00022801"/>
    </source>
</evidence>
<keyword evidence="4" id="KW-0378">Hydrolase</keyword>
<dbReference type="GO" id="GO:0003676">
    <property type="term" value="F:nucleic acid binding"/>
    <property type="evidence" value="ECO:0007669"/>
    <property type="project" value="InterPro"/>
</dbReference>
<reference evidence="8" key="1">
    <citation type="journal article" date="2019" name="Sci. Rep.">
        <title>Draft genome of Tanacetum cinerariifolium, the natural source of mosquito coil.</title>
        <authorList>
            <person name="Yamashiro T."/>
            <person name="Shiraishi A."/>
            <person name="Satake H."/>
            <person name="Nakayama K."/>
        </authorList>
    </citation>
    <scope>NUCLEOTIDE SEQUENCE</scope>
</reference>
<keyword evidence="3" id="KW-0064">Aspartyl protease</keyword>
<dbReference type="InterPro" id="IPR025724">
    <property type="entry name" value="GAG-pre-integrase_dom"/>
</dbReference>
<feature type="coiled-coil region" evidence="5">
    <location>
        <begin position="267"/>
        <end position="294"/>
    </location>
</feature>
<evidence type="ECO:0000259" key="7">
    <source>
        <dbReference type="PROSITE" id="PS50994"/>
    </source>
</evidence>
<dbReference type="PROSITE" id="PS50994">
    <property type="entry name" value="INTEGRASE"/>
    <property type="match status" value="1"/>
</dbReference>
<evidence type="ECO:0000256" key="2">
    <source>
        <dbReference type="ARBA" id="ARBA00022723"/>
    </source>
</evidence>
<dbReference type="InterPro" id="IPR054722">
    <property type="entry name" value="PolX-like_BBD"/>
</dbReference>
<dbReference type="InterPro" id="IPR036397">
    <property type="entry name" value="RNaseH_sf"/>
</dbReference>
<dbReference type="InterPro" id="IPR043502">
    <property type="entry name" value="DNA/RNA_pol_sf"/>
</dbReference>
<dbReference type="InterPro" id="IPR057670">
    <property type="entry name" value="SH3_retrovirus"/>
</dbReference>
<dbReference type="InterPro" id="IPR039537">
    <property type="entry name" value="Retrotran_Ty1/copia-like"/>
</dbReference>
<dbReference type="PANTHER" id="PTHR42648:SF32">
    <property type="entry name" value="RIBONUCLEASE H-LIKE DOMAIN, GAG-PRE-INTEGRASE DOMAIN PROTEIN-RELATED"/>
    <property type="match status" value="1"/>
</dbReference>
<feature type="region of interest" description="Disordered" evidence="6">
    <location>
        <begin position="1016"/>
        <end position="1065"/>
    </location>
</feature>
<evidence type="ECO:0000256" key="5">
    <source>
        <dbReference type="SAM" id="Coils"/>
    </source>
</evidence>
<dbReference type="Pfam" id="PF00665">
    <property type="entry name" value="rve"/>
    <property type="match status" value="1"/>
</dbReference>
<comment type="caution">
    <text evidence="8">The sequence shown here is derived from an EMBL/GenBank/DDBJ whole genome shotgun (WGS) entry which is preliminary data.</text>
</comment>
<gene>
    <name evidence="8" type="ORF">Tci_050870</name>
</gene>
<keyword evidence="5" id="KW-0175">Coiled coil</keyword>
<dbReference type="EMBL" id="BKCJ010007765">
    <property type="protein sequence ID" value="GEU78892.1"/>
    <property type="molecule type" value="Genomic_DNA"/>
</dbReference>
<feature type="domain" description="Integrase catalytic" evidence="7">
    <location>
        <begin position="759"/>
        <end position="877"/>
    </location>
</feature>
<keyword evidence="1" id="KW-0645">Protease</keyword>
<evidence type="ECO:0000256" key="6">
    <source>
        <dbReference type="SAM" id="MobiDB-lite"/>
    </source>
</evidence>
<dbReference type="Pfam" id="PF25597">
    <property type="entry name" value="SH3_retrovirus"/>
    <property type="match status" value="1"/>
</dbReference>
<dbReference type="InterPro" id="IPR012337">
    <property type="entry name" value="RNaseH-like_sf"/>
</dbReference>
<accession>A0A6L2N190</accession>
<keyword evidence="2" id="KW-0479">Metal-binding</keyword>
<dbReference type="InterPro" id="IPR013103">
    <property type="entry name" value="RVT_2"/>
</dbReference>
<dbReference type="GO" id="GO:0015074">
    <property type="term" value="P:DNA integration"/>
    <property type="evidence" value="ECO:0007669"/>
    <property type="project" value="InterPro"/>
</dbReference>
<dbReference type="InterPro" id="IPR001584">
    <property type="entry name" value="Integrase_cat-core"/>
</dbReference>
<dbReference type="SUPFAM" id="SSF56672">
    <property type="entry name" value="DNA/RNA polymerases"/>
    <property type="match status" value="1"/>
</dbReference>
<dbReference type="Gene3D" id="3.30.420.10">
    <property type="entry name" value="Ribonuclease H-like superfamily/Ribonuclease H"/>
    <property type="match status" value="1"/>
</dbReference>
<feature type="compositionally biased region" description="Polar residues" evidence="6">
    <location>
        <begin position="1051"/>
        <end position="1065"/>
    </location>
</feature>